<dbReference type="Gene3D" id="3.80.10.10">
    <property type="entry name" value="Ribonuclease Inhibitor"/>
    <property type="match status" value="2"/>
</dbReference>
<sequence>MDLRRRRRRLNQRGDSGSLEWEILRGNPVEAGTPFVDFMGLCRDRVGGSGVGRLGFCAGSESRLGSLMSGKSVWSGGGESEKVGGVLGSAIDLKLFEKWKGKVSDNSVSETDLSLVSDFADDKMLWDRVIARVRFEVLYKTRFGRDSVTWRKWFLKPSQLADVRKPPACIPYYTEITLMEFVKDLERARQGGKVVADFVGPFGEAYKSIKKREDSEGAQLENGLIKWTPAKRRAPEYVPPLIDLSFAYLAEYSDGIASLENIPVEIRHKLCKAACDYGKMNWEFMKLLVAGAPLEICVPDCSCMKTEQFVESFCACDTENLKVLHLEILGQCLLDRALMSEVLSPGTFRSLVTLSLKSAAHLTDKGLGSLVQLAPSLQSLNLSQCPLLTAKGIDTLAIWYGKTLEELYLDDCLAIDAVAMLPALKEFLNLQVLSVAGSPSVCDDFVRHIVALRGGFMKELVFGSCCNLTDKMVEAVGSTCSSLVSLDISDICNLTDWALQHISNGSGSIRHLDLSHNSFSDDAVAAFLEVSGRYLTELSIKDIQRAGPATALSLAKSTRNLVSLDLSDCLHITEDMLGQIVECCTHLRLLQLFGCSQITNRFLDGHSNPNLEVLGAPSTSAARSSSLTKKPPE</sequence>
<dbReference type="InterPro" id="IPR001611">
    <property type="entry name" value="Leu-rich_rpt"/>
</dbReference>
<accession>A0A7N0RDT7</accession>
<keyword evidence="3" id="KW-1185">Reference proteome</keyword>
<protein>
    <submittedName>
        <fullName evidence="2">Uncharacterized protein</fullName>
    </submittedName>
</protein>
<dbReference type="Pfam" id="PF13516">
    <property type="entry name" value="LRR_6"/>
    <property type="match status" value="2"/>
</dbReference>
<dbReference type="SMART" id="SM00367">
    <property type="entry name" value="LRR_CC"/>
    <property type="match status" value="7"/>
</dbReference>
<evidence type="ECO:0000313" key="2">
    <source>
        <dbReference type="EnsemblPlants" id="Kaladp0008s0393.1.v1.1"/>
    </source>
</evidence>
<dbReference type="SUPFAM" id="SSF52047">
    <property type="entry name" value="RNI-like"/>
    <property type="match status" value="1"/>
</dbReference>
<dbReference type="Proteomes" id="UP000594263">
    <property type="component" value="Unplaced"/>
</dbReference>
<dbReference type="InterPro" id="IPR032675">
    <property type="entry name" value="LRR_dom_sf"/>
</dbReference>
<dbReference type="InterPro" id="IPR006553">
    <property type="entry name" value="Leu-rich_rpt_Cys-con_subtyp"/>
</dbReference>
<dbReference type="EnsemblPlants" id="Kaladp0008s0393.1.v1.1">
    <property type="protein sequence ID" value="Kaladp0008s0393.1.v1.1"/>
    <property type="gene ID" value="Kaladp0008s0393.v1.1"/>
</dbReference>
<dbReference type="GO" id="GO:0019005">
    <property type="term" value="C:SCF ubiquitin ligase complex"/>
    <property type="evidence" value="ECO:0007669"/>
    <property type="project" value="TreeGrafter"/>
</dbReference>
<dbReference type="AlphaFoldDB" id="A0A7N0RDT7"/>
<evidence type="ECO:0000256" key="1">
    <source>
        <dbReference type="SAM" id="MobiDB-lite"/>
    </source>
</evidence>
<dbReference type="GO" id="GO:0031146">
    <property type="term" value="P:SCF-dependent proteasomal ubiquitin-dependent protein catabolic process"/>
    <property type="evidence" value="ECO:0007669"/>
    <property type="project" value="TreeGrafter"/>
</dbReference>
<evidence type="ECO:0000313" key="3">
    <source>
        <dbReference type="Proteomes" id="UP000594263"/>
    </source>
</evidence>
<dbReference type="Gramene" id="Kaladp0008s0393.1.v1.1">
    <property type="protein sequence ID" value="Kaladp0008s0393.1.v1.1"/>
    <property type="gene ID" value="Kaladp0008s0393.v1.1"/>
</dbReference>
<reference evidence="2" key="1">
    <citation type="submission" date="2021-01" db="UniProtKB">
        <authorList>
            <consortium name="EnsemblPlants"/>
        </authorList>
    </citation>
    <scope>IDENTIFICATION</scope>
</reference>
<feature type="compositionally biased region" description="Polar residues" evidence="1">
    <location>
        <begin position="617"/>
        <end position="633"/>
    </location>
</feature>
<dbReference type="PANTHER" id="PTHR13318:SF145">
    <property type="entry name" value="RAD7"/>
    <property type="match status" value="1"/>
</dbReference>
<proteinExistence type="predicted"/>
<organism evidence="2 3">
    <name type="scientific">Kalanchoe fedtschenkoi</name>
    <name type="common">Lavender scallops</name>
    <name type="synonym">South American air plant</name>
    <dbReference type="NCBI Taxonomy" id="63787"/>
    <lineage>
        <taxon>Eukaryota</taxon>
        <taxon>Viridiplantae</taxon>
        <taxon>Streptophyta</taxon>
        <taxon>Embryophyta</taxon>
        <taxon>Tracheophyta</taxon>
        <taxon>Spermatophyta</taxon>
        <taxon>Magnoliopsida</taxon>
        <taxon>eudicotyledons</taxon>
        <taxon>Gunneridae</taxon>
        <taxon>Pentapetalae</taxon>
        <taxon>Saxifragales</taxon>
        <taxon>Crassulaceae</taxon>
        <taxon>Kalanchoe</taxon>
    </lineage>
</organism>
<name>A0A7N0RDT7_KALFE</name>
<feature type="region of interest" description="Disordered" evidence="1">
    <location>
        <begin position="614"/>
        <end position="633"/>
    </location>
</feature>
<dbReference type="PANTHER" id="PTHR13318">
    <property type="entry name" value="PARTNER OF PAIRED, ISOFORM B-RELATED"/>
    <property type="match status" value="1"/>
</dbReference>